<dbReference type="EMBL" id="WJBB01000006">
    <property type="protein sequence ID" value="MBC3796815.1"/>
    <property type="molecule type" value="Genomic_DNA"/>
</dbReference>
<keyword evidence="8" id="KW-1185">Reference proteome</keyword>
<evidence type="ECO:0000256" key="5">
    <source>
        <dbReference type="SAM" id="Phobius"/>
    </source>
</evidence>
<feature type="domain" description="ABC-2 type transporter transmembrane" evidence="6">
    <location>
        <begin position="61"/>
        <end position="313"/>
    </location>
</feature>
<evidence type="ECO:0000256" key="4">
    <source>
        <dbReference type="ARBA" id="ARBA00023136"/>
    </source>
</evidence>
<dbReference type="Proteomes" id="UP000653358">
    <property type="component" value="Unassembled WGS sequence"/>
</dbReference>
<feature type="transmembrane region" description="Helical" evidence="5">
    <location>
        <begin position="207"/>
        <end position="228"/>
    </location>
</feature>
<organism evidence="7 8">
    <name type="scientific">Acetobacterium tundrae</name>
    <dbReference type="NCBI Taxonomy" id="132932"/>
    <lineage>
        <taxon>Bacteria</taxon>
        <taxon>Bacillati</taxon>
        <taxon>Bacillota</taxon>
        <taxon>Clostridia</taxon>
        <taxon>Eubacteriales</taxon>
        <taxon>Eubacteriaceae</taxon>
        <taxon>Acetobacterium</taxon>
    </lineage>
</organism>
<sequence>MISILKNDLNRLLCKKFRIVLTLTLTTLAIMAAIFINTHVQGMGNIALVTENGKYDKALPSSFNITITDESPAFSELVSGKYDAIITDTNGTVSIETIKNDDYRTSLQALFSGQTISENAGSNNRGIGTRIIGYLMMFMLLEGVVLMYMFADDKEKKQITRVAVSPLSMTKYLFSHSIFTFLFIFIPTLMILYIVKFVMAADIGFSLPEYILLLGIISAFATAFSLFLNALASKSETANMMGSAIVILTTMLSGSFYSFEKGNALLENIISVLPQKAYLTFVGGLESGLAIQDILPSLFYLTSLGLIFFIVAIVKTKKDYVNH</sequence>
<protein>
    <recommendedName>
        <fullName evidence="6">ABC-2 type transporter transmembrane domain-containing protein</fullName>
    </recommendedName>
</protein>
<accession>A0ABR6WJY8</accession>
<name>A0ABR6WJY8_9FIRM</name>
<evidence type="ECO:0000256" key="3">
    <source>
        <dbReference type="ARBA" id="ARBA00022989"/>
    </source>
</evidence>
<comment type="caution">
    <text evidence="7">The sequence shown here is derived from an EMBL/GenBank/DDBJ whole genome shotgun (WGS) entry which is preliminary data.</text>
</comment>
<gene>
    <name evidence="7" type="ORF">GH807_07090</name>
</gene>
<dbReference type="InterPro" id="IPR013525">
    <property type="entry name" value="ABC2_TM"/>
</dbReference>
<dbReference type="Pfam" id="PF12698">
    <property type="entry name" value="ABC2_membrane_3"/>
    <property type="match status" value="1"/>
</dbReference>
<feature type="transmembrane region" description="Helical" evidence="5">
    <location>
        <begin position="20"/>
        <end position="40"/>
    </location>
</feature>
<evidence type="ECO:0000313" key="8">
    <source>
        <dbReference type="Proteomes" id="UP000653358"/>
    </source>
</evidence>
<evidence type="ECO:0000313" key="7">
    <source>
        <dbReference type="EMBL" id="MBC3796815.1"/>
    </source>
</evidence>
<feature type="transmembrane region" description="Helical" evidence="5">
    <location>
        <begin position="172"/>
        <end position="195"/>
    </location>
</feature>
<feature type="transmembrane region" description="Helical" evidence="5">
    <location>
        <begin position="131"/>
        <end position="151"/>
    </location>
</feature>
<comment type="subcellular location">
    <subcellularLocation>
        <location evidence="1">Membrane</location>
        <topology evidence="1">Multi-pass membrane protein</topology>
    </subcellularLocation>
</comment>
<proteinExistence type="predicted"/>
<dbReference type="InterPro" id="IPR052902">
    <property type="entry name" value="ABC-2_transporter"/>
</dbReference>
<keyword evidence="4 5" id="KW-0472">Membrane</keyword>
<feature type="transmembrane region" description="Helical" evidence="5">
    <location>
        <begin position="240"/>
        <end position="259"/>
    </location>
</feature>
<evidence type="ECO:0000256" key="2">
    <source>
        <dbReference type="ARBA" id="ARBA00022692"/>
    </source>
</evidence>
<dbReference type="RefSeq" id="WP_148605468.1">
    <property type="nucleotide sequence ID" value="NZ_RXYB01000021.1"/>
</dbReference>
<keyword evidence="3 5" id="KW-1133">Transmembrane helix</keyword>
<evidence type="ECO:0000259" key="6">
    <source>
        <dbReference type="Pfam" id="PF12698"/>
    </source>
</evidence>
<reference evidence="7 8" key="1">
    <citation type="journal article" date="2020" name="mSystems">
        <title>Defining Genomic and Predicted Metabolic Features of the Acetobacterium Genus.</title>
        <authorList>
            <person name="Ross D.E."/>
            <person name="Marshall C.W."/>
            <person name="Gulliver D."/>
            <person name="May H.D."/>
            <person name="Norman R.S."/>
        </authorList>
    </citation>
    <scope>NUCLEOTIDE SEQUENCE [LARGE SCALE GENOMIC DNA]</scope>
    <source>
        <strain evidence="7 8">DSM 9173</strain>
    </source>
</reference>
<feature type="transmembrane region" description="Helical" evidence="5">
    <location>
        <begin position="294"/>
        <end position="314"/>
    </location>
</feature>
<dbReference type="PANTHER" id="PTHR43027:SF1">
    <property type="entry name" value="DOXORUBICIN RESISTANCE ABC TRANSPORTER PERMEASE PROTEIN DRRC-RELATED"/>
    <property type="match status" value="1"/>
</dbReference>
<dbReference type="PANTHER" id="PTHR43027">
    <property type="entry name" value="DOXORUBICIN RESISTANCE ABC TRANSPORTER PERMEASE PROTEIN DRRC-RELATED"/>
    <property type="match status" value="1"/>
</dbReference>
<evidence type="ECO:0000256" key="1">
    <source>
        <dbReference type="ARBA" id="ARBA00004141"/>
    </source>
</evidence>
<keyword evidence="2 5" id="KW-0812">Transmembrane</keyword>